<dbReference type="OrthoDB" id="10423444at2759"/>
<gene>
    <name evidence="1" type="ORF">CALMAC_LOCUS2738</name>
</gene>
<name>A0A653BPJ7_CALMS</name>
<dbReference type="Proteomes" id="UP000410492">
    <property type="component" value="Unassembled WGS sequence"/>
</dbReference>
<protein>
    <submittedName>
        <fullName evidence="1">Uncharacterized protein</fullName>
    </submittedName>
</protein>
<evidence type="ECO:0000313" key="1">
    <source>
        <dbReference type="EMBL" id="VEN37517.1"/>
    </source>
</evidence>
<evidence type="ECO:0000313" key="2">
    <source>
        <dbReference type="Proteomes" id="UP000410492"/>
    </source>
</evidence>
<dbReference type="EMBL" id="CAACVG010003447">
    <property type="protein sequence ID" value="VEN37517.1"/>
    <property type="molecule type" value="Genomic_DNA"/>
</dbReference>
<organism evidence="1 2">
    <name type="scientific">Callosobruchus maculatus</name>
    <name type="common">Southern cowpea weevil</name>
    <name type="synonym">Pulse bruchid</name>
    <dbReference type="NCBI Taxonomy" id="64391"/>
    <lineage>
        <taxon>Eukaryota</taxon>
        <taxon>Metazoa</taxon>
        <taxon>Ecdysozoa</taxon>
        <taxon>Arthropoda</taxon>
        <taxon>Hexapoda</taxon>
        <taxon>Insecta</taxon>
        <taxon>Pterygota</taxon>
        <taxon>Neoptera</taxon>
        <taxon>Endopterygota</taxon>
        <taxon>Coleoptera</taxon>
        <taxon>Polyphaga</taxon>
        <taxon>Cucujiformia</taxon>
        <taxon>Chrysomeloidea</taxon>
        <taxon>Chrysomelidae</taxon>
        <taxon>Bruchinae</taxon>
        <taxon>Bruchini</taxon>
        <taxon>Callosobruchus</taxon>
    </lineage>
</organism>
<sequence length="98" mass="11590">MMECHDDCSYRRLEYFALRYAPDVNLHYLSLLFTTTTVATQYQITILGWPKILMLEEMQKRRTKFKPEPKQVVFISLRGFDLFATLLFSSWSSAKSQP</sequence>
<accession>A0A653BPJ7</accession>
<keyword evidence="2" id="KW-1185">Reference proteome</keyword>
<reference evidence="1 2" key="1">
    <citation type="submission" date="2019-01" db="EMBL/GenBank/DDBJ databases">
        <authorList>
            <person name="Sayadi A."/>
        </authorList>
    </citation>
    <scope>NUCLEOTIDE SEQUENCE [LARGE SCALE GENOMIC DNA]</scope>
</reference>
<proteinExistence type="predicted"/>
<dbReference type="AlphaFoldDB" id="A0A653BPJ7"/>